<proteinExistence type="predicted"/>
<feature type="region of interest" description="Disordered" evidence="3">
    <location>
        <begin position="374"/>
        <end position="452"/>
    </location>
</feature>
<dbReference type="CDD" id="cd11660">
    <property type="entry name" value="SANT_TRF"/>
    <property type="match status" value="1"/>
</dbReference>
<sequence>MQKDGGGSISEDDVSIILQRYSPTTILALLQEVSQAEDVKIDWNALVKHTKTGITNPREYQMLWRHLAYCDPLLEKLEADAEPVDDDSDLEYELEAFPTVSNEASAEAAAYVKVLMSSGRTPSDSCIEKGVTMEAPLTINIPRTNSTQHPSQNSPHVRSTSGVNISVPVYVSTQAIPTVSSAEGLDNANVLSNNVYPPRRKRKPWSAEEEHELLAAVQKYGEGNWATMLRGDFRSDRTAAQLSNRWNSIKRRQNNSITKTGSQPSEMQSAARRAFNMAVDKPGLDIPKSASLVGMTNPGNISAQPMVIDSPSYDSTPTGPKRPFSRPQPFSTRPLPTGSDAVKAAAVAAGARIATESDAAEIRRQQLKVNAIHIRTPRPPPPHGTHIGYSSISPKEPRPNLGLAHGNAKVGPVVKSHGSANSLNPVKNDQVAVSGDPQRDVGAQDNQVSGLD</sequence>
<gene>
    <name evidence="6" type="ORF">CTI12_AA146010</name>
</gene>
<evidence type="ECO:0000259" key="5">
    <source>
        <dbReference type="PROSITE" id="PS51294"/>
    </source>
</evidence>
<dbReference type="STRING" id="35608.A0A2U1PJD7"/>
<comment type="subcellular location">
    <subcellularLocation>
        <location evidence="1">Nucleus</location>
    </subcellularLocation>
</comment>
<name>A0A2U1PJD7_ARTAN</name>
<evidence type="ECO:0000256" key="2">
    <source>
        <dbReference type="ARBA" id="ARBA00023242"/>
    </source>
</evidence>
<feature type="region of interest" description="Disordered" evidence="3">
    <location>
        <begin position="302"/>
        <end position="338"/>
    </location>
</feature>
<reference evidence="6 7" key="1">
    <citation type="journal article" date="2018" name="Mol. Plant">
        <title>The genome of Artemisia annua provides insight into the evolution of Asteraceae family and artemisinin biosynthesis.</title>
        <authorList>
            <person name="Shen Q."/>
            <person name="Zhang L."/>
            <person name="Liao Z."/>
            <person name="Wang S."/>
            <person name="Yan T."/>
            <person name="Shi P."/>
            <person name="Liu M."/>
            <person name="Fu X."/>
            <person name="Pan Q."/>
            <person name="Wang Y."/>
            <person name="Lv Z."/>
            <person name="Lu X."/>
            <person name="Zhang F."/>
            <person name="Jiang W."/>
            <person name="Ma Y."/>
            <person name="Chen M."/>
            <person name="Hao X."/>
            <person name="Li L."/>
            <person name="Tang Y."/>
            <person name="Lv G."/>
            <person name="Zhou Y."/>
            <person name="Sun X."/>
            <person name="Brodelius P.E."/>
            <person name="Rose J.K.C."/>
            <person name="Tang K."/>
        </authorList>
    </citation>
    <scope>NUCLEOTIDE SEQUENCE [LARGE SCALE GENOMIC DNA]</scope>
    <source>
        <strain evidence="7">cv. Huhao1</strain>
        <tissue evidence="6">Leaf</tissue>
    </source>
</reference>
<dbReference type="Gene3D" id="1.10.10.60">
    <property type="entry name" value="Homeodomain-like"/>
    <property type="match status" value="1"/>
</dbReference>
<dbReference type="Pfam" id="PF00249">
    <property type="entry name" value="Myb_DNA-binding"/>
    <property type="match status" value="1"/>
</dbReference>
<feature type="compositionally biased region" description="Polar residues" evidence="3">
    <location>
        <begin position="418"/>
        <end position="427"/>
    </location>
</feature>
<dbReference type="PANTHER" id="PTHR47206:SF1">
    <property type="entry name" value="HOMEODOMAIN-LIKE SUPERFAMILY PROTEIN"/>
    <property type="match status" value="1"/>
</dbReference>
<dbReference type="GO" id="GO:0003677">
    <property type="term" value="F:DNA binding"/>
    <property type="evidence" value="ECO:0007669"/>
    <property type="project" value="UniProtKB-KW"/>
</dbReference>
<dbReference type="InterPro" id="IPR009057">
    <property type="entry name" value="Homeodomain-like_sf"/>
</dbReference>
<dbReference type="Proteomes" id="UP000245207">
    <property type="component" value="Unassembled WGS sequence"/>
</dbReference>
<organism evidence="6 7">
    <name type="scientific">Artemisia annua</name>
    <name type="common">Sweet wormwood</name>
    <dbReference type="NCBI Taxonomy" id="35608"/>
    <lineage>
        <taxon>Eukaryota</taxon>
        <taxon>Viridiplantae</taxon>
        <taxon>Streptophyta</taxon>
        <taxon>Embryophyta</taxon>
        <taxon>Tracheophyta</taxon>
        <taxon>Spermatophyta</taxon>
        <taxon>Magnoliopsida</taxon>
        <taxon>eudicotyledons</taxon>
        <taxon>Gunneridae</taxon>
        <taxon>Pentapetalae</taxon>
        <taxon>asterids</taxon>
        <taxon>campanulids</taxon>
        <taxon>Asterales</taxon>
        <taxon>Asteraceae</taxon>
        <taxon>Asteroideae</taxon>
        <taxon>Anthemideae</taxon>
        <taxon>Artemisiinae</taxon>
        <taxon>Artemisia</taxon>
    </lineage>
</organism>
<dbReference type="EMBL" id="PKPP01001078">
    <property type="protein sequence ID" value="PWA85873.1"/>
    <property type="molecule type" value="Genomic_DNA"/>
</dbReference>
<dbReference type="InterPro" id="IPR001005">
    <property type="entry name" value="SANT/Myb"/>
</dbReference>
<dbReference type="GO" id="GO:0005634">
    <property type="term" value="C:nucleus"/>
    <property type="evidence" value="ECO:0007669"/>
    <property type="project" value="UniProtKB-SubCell"/>
</dbReference>
<evidence type="ECO:0000256" key="3">
    <source>
        <dbReference type="SAM" id="MobiDB-lite"/>
    </source>
</evidence>
<dbReference type="OrthoDB" id="608866at2759"/>
<accession>A0A2U1PJD7</accession>
<dbReference type="PROSITE" id="PS51294">
    <property type="entry name" value="HTH_MYB"/>
    <property type="match status" value="1"/>
</dbReference>
<dbReference type="PANTHER" id="PTHR47206">
    <property type="entry name" value="HOMEODOMAIN-LIKE SUPERFAMILY PROTEIN"/>
    <property type="match status" value="1"/>
</dbReference>
<dbReference type="SUPFAM" id="SSF46689">
    <property type="entry name" value="Homeodomain-like"/>
    <property type="match status" value="1"/>
</dbReference>
<dbReference type="AlphaFoldDB" id="A0A2U1PJD7"/>
<feature type="domain" description="Myb-like" evidence="4">
    <location>
        <begin position="197"/>
        <end position="250"/>
    </location>
</feature>
<comment type="caution">
    <text evidence="6">The sequence shown here is derived from an EMBL/GenBank/DDBJ whole genome shotgun (WGS) entry which is preliminary data.</text>
</comment>
<dbReference type="InterPro" id="IPR017930">
    <property type="entry name" value="Myb_dom"/>
</dbReference>
<protein>
    <submittedName>
        <fullName evidence="6">Homeodomain-like protein</fullName>
    </submittedName>
</protein>
<evidence type="ECO:0000256" key="1">
    <source>
        <dbReference type="ARBA" id="ARBA00004123"/>
    </source>
</evidence>
<evidence type="ECO:0000313" key="7">
    <source>
        <dbReference type="Proteomes" id="UP000245207"/>
    </source>
</evidence>
<keyword evidence="6" id="KW-0371">Homeobox</keyword>
<evidence type="ECO:0000313" key="6">
    <source>
        <dbReference type="EMBL" id="PWA85873.1"/>
    </source>
</evidence>
<feature type="domain" description="HTH myb-type" evidence="5">
    <location>
        <begin position="198"/>
        <end position="254"/>
    </location>
</feature>
<dbReference type="PROSITE" id="PS50090">
    <property type="entry name" value="MYB_LIKE"/>
    <property type="match status" value="1"/>
</dbReference>
<evidence type="ECO:0000259" key="4">
    <source>
        <dbReference type="PROSITE" id="PS50090"/>
    </source>
</evidence>
<keyword evidence="7" id="KW-1185">Reference proteome</keyword>
<dbReference type="SMART" id="SM00717">
    <property type="entry name" value="SANT"/>
    <property type="match status" value="1"/>
</dbReference>
<keyword evidence="2" id="KW-0539">Nucleus</keyword>
<keyword evidence="6" id="KW-0238">DNA-binding</keyword>